<comment type="caution">
    <text evidence="2">The sequence shown here is derived from an EMBL/GenBank/DDBJ whole genome shotgun (WGS) entry which is preliminary data.</text>
</comment>
<reference evidence="2 3" key="1">
    <citation type="submission" date="2022-08" db="EMBL/GenBank/DDBJ databases">
        <title>Bacterial and archaeal communities from various locations to study Microbial Dark Matter (Phase II).</title>
        <authorList>
            <person name="Stepanauskas R."/>
        </authorList>
    </citation>
    <scope>NUCLEOTIDE SEQUENCE [LARGE SCALE GENOMIC DNA]</scope>
    <source>
        <strain evidence="2 3">PD1</strain>
    </source>
</reference>
<keyword evidence="3" id="KW-1185">Reference proteome</keyword>
<gene>
    <name evidence="2" type="ORF">M2350_001745</name>
</gene>
<dbReference type="RefSeq" id="WP_259095657.1">
    <property type="nucleotide sequence ID" value="NZ_CP130454.1"/>
</dbReference>
<dbReference type="Proteomes" id="UP001204798">
    <property type="component" value="Unassembled WGS sequence"/>
</dbReference>
<dbReference type="EMBL" id="JANUCP010000003">
    <property type="protein sequence ID" value="MCS3919332.1"/>
    <property type="molecule type" value="Genomic_DNA"/>
</dbReference>
<protein>
    <submittedName>
        <fullName evidence="2">C-di-GMP-binding flagellar brake protein YcgR</fullName>
    </submittedName>
</protein>
<dbReference type="Pfam" id="PF07238">
    <property type="entry name" value="PilZ"/>
    <property type="match status" value="1"/>
</dbReference>
<sequence length="233" mass="26996">MEQGLLRRGQKVVLEMRKDERVWRHTFVIDLTSPERLFLTPLTEGEVVSVYEVGSKVVCYIPTPIRAYQFESEVMQNQSGAVSYIVLKRPEQLRPVQRRRFFRVRVLHSVKLVPIFSVGQEPHSPEIEAYGTDINGGGVGVRLDLRKIPPTLQLREHQRLKLIISLPPVEKAFPQGLEVEVVGEVLWMRRNGQALRIGIAFTNIDRKLQERIIAWCFAYQCKLLRLGLWRDEV</sequence>
<feature type="domain" description="PilZ" evidence="1">
    <location>
        <begin position="97"/>
        <end position="218"/>
    </location>
</feature>
<evidence type="ECO:0000259" key="1">
    <source>
        <dbReference type="Pfam" id="PF07238"/>
    </source>
</evidence>
<keyword evidence="2" id="KW-0969">Cilium</keyword>
<dbReference type="Gene3D" id="2.40.10.220">
    <property type="entry name" value="predicted glycosyltransferase like domains"/>
    <property type="match status" value="1"/>
</dbReference>
<keyword evidence="2" id="KW-0966">Cell projection</keyword>
<organism evidence="2 3">
    <name type="scientific">Candidatus Fervidibacter sacchari</name>
    <dbReference type="NCBI Taxonomy" id="1448929"/>
    <lineage>
        <taxon>Bacteria</taxon>
        <taxon>Candidatus Fervidibacterota</taxon>
        <taxon>Candidatus Fervidibacter</taxon>
    </lineage>
</organism>
<dbReference type="InterPro" id="IPR009875">
    <property type="entry name" value="PilZ_domain"/>
</dbReference>
<name>A0ABT2EN42_9BACT</name>
<accession>A0ABT2EN42</accession>
<proteinExistence type="predicted"/>
<keyword evidence="2" id="KW-0282">Flagellum</keyword>
<evidence type="ECO:0000313" key="2">
    <source>
        <dbReference type="EMBL" id="MCS3919332.1"/>
    </source>
</evidence>
<evidence type="ECO:0000313" key="3">
    <source>
        <dbReference type="Proteomes" id="UP001204798"/>
    </source>
</evidence>